<dbReference type="OrthoDB" id="7668193at2759"/>
<name>A0A9W8FZ19_9FUNG</name>
<dbReference type="PANTHER" id="PTHR19854:SF1">
    <property type="entry name" value="GUANINE NUCLEOTIDE-BINDING PROTEIN SUBUNIT BETA-LIKE PROTEIN 1"/>
    <property type="match status" value="1"/>
</dbReference>
<feature type="repeat" description="WD" evidence="5">
    <location>
        <begin position="7"/>
        <end position="40"/>
    </location>
</feature>
<comment type="similarity">
    <text evidence="3">Belongs to the WD repeat ASA1 family.</text>
</comment>
<dbReference type="Pfam" id="PF00400">
    <property type="entry name" value="WD40"/>
    <property type="match status" value="1"/>
</dbReference>
<dbReference type="SUPFAM" id="SSF50978">
    <property type="entry name" value="WD40 repeat-like"/>
    <property type="match status" value="1"/>
</dbReference>
<reference evidence="6" key="1">
    <citation type="submission" date="2022-07" db="EMBL/GenBank/DDBJ databases">
        <title>Phylogenomic reconstructions and comparative analyses of Kickxellomycotina fungi.</title>
        <authorList>
            <person name="Reynolds N.K."/>
            <person name="Stajich J.E."/>
            <person name="Barry K."/>
            <person name="Grigoriev I.V."/>
            <person name="Crous P."/>
            <person name="Smith M.E."/>
        </authorList>
    </citation>
    <scope>NUCLEOTIDE SEQUENCE</scope>
    <source>
        <strain evidence="6">NRRL 3115</strain>
    </source>
</reference>
<sequence>MQPEFVFRGHQAAVNCVRFFADDRFMISGDQDGHLIVWNMLLKRQMAKAQAAHTNAILAVCGVGADTIISQGRDNRLCIWKLDASEFNGELELVKTLNVDSMSFCKFSLAINEGKAWISAFDDAGSGKAFAYELSSDKRVSFNVGRQINSPNGDRQDSPMCLKLEGHYNDGDSDKERLVLLVGYESTVLQCFDLCIAVLECSVVCRLSVKTLHTEPIMSMDYDIKNQRVYTCAADNRVCCIVLKPGFNAPEAMHDVLLRNAGSAEIRYFSSLELVAVAGWDYTAHLYTSQLDSKTSMRFHRAALTSVDLSTQSQAYSLQITEAAAQQRWRSRPRWLAVASRDARISLWNIDDVTCLH</sequence>
<evidence type="ECO:0000256" key="1">
    <source>
        <dbReference type="ARBA" id="ARBA00022574"/>
    </source>
</evidence>
<dbReference type="PROSITE" id="PS50294">
    <property type="entry name" value="WD_REPEATS_REGION"/>
    <property type="match status" value="1"/>
</dbReference>
<accession>A0A9W8FZ19</accession>
<dbReference type="PROSITE" id="PS00678">
    <property type="entry name" value="WD_REPEATS_1"/>
    <property type="match status" value="1"/>
</dbReference>
<evidence type="ECO:0000256" key="3">
    <source>
        <dbReference type="ARBA" id="ARBA00037931"/>
    </source>
</evidence>
<comment type="caution">
    <text evidence="6">The sequence shown here is derived from an EMBL/GenBank/DDBJ whole genome shotgun (WGS) entry which is preliminary data.</text>
</comment>
<evidence type="ECO:0000256" key="2">
    <source>
        <dbReference type="ARBA" id="ARBA00022737"/>
    </source>
</evidence>
<dbReference type="EMBL" id="JANBTW010000086">
    <property type="protein sequence ID" value="KAJ2672264.1"/>
    <property type="molecule type" value="Genomic_DNA"/>
</dbReference>
<dbReference type="InterPro" id="IPR036322">
    <property type="entry name" value="WD40_repeat_dom_sf"/>
</dbReference>
<gene>
    <name evidence="6" type="primary">asa1</name>
    <name evidence="6" type="ORF">GGI25_005191</name>
</gene>
<evidence type="ECO:0000313" key="6">
    <source>
        <dbReference type="EMBL" id="KAJ2672264.1"/>
    </source>
</evidence>
<dbReference type="SMART" id="SM00320">
    <property type="entry name" value="WD40"/>
    <property type="match status" value="4"/>
</dbReference>
<evidence type="ECO:0000256" key="5">
    <source>
        <dbReference type="PROSITE-ProRule" id="PRU00221"/>
    </source>
</evidence>
<protein>
    <recommendedName>
        <fullName evidence="4">ASTRA-associated protein 1</fullName>
    </recommendedName>
</protein>
<dbReference type="InterPro" id="IPR001680">
    <property type="entry name" value="WD40_rpt"/>
</dbReference>
<dbReference type="PANTHER" id="PTHR19854">
    <property type="entry name" value="TRANSDUCIN BETA-LIKE 3"/>
    <property type="match status" value="1"/>
</dbReference>
<keyword evidence="2" id="KW-0677">Repeat</keyword>
<keyword evidence="1 5" id="KW-0853">WD repeat</keyword>
<dbReference type="PROSITE" id="PS50082">
    <property type="entry name" value="WD_REPEATS_2"/>
    <property type="match status" value="1"/>
</dbReference>
<organism evidence="6 7">
    <name type="scientific">Coemansia spiralis</name>
    <dbReference type="NCBI Taxonomy" id="417178"/>
    <lineage>
        <taxon>Eukaryota</taxon>
        <taxon>Fungi</taxon>
        <taxon>Fungi incertae sedis</taxon>
        <taxon>Zoopagomycota</taxon>
        <taxon>Kickxellomycotina</taxon>
        <taxon>Kickxellomycetes</taxon>
        <taxon>Kickxellales</taxon>
        <taxon>Kickxellaceae</taxon>
        <taxon>Coemansia</taxon>
    </lineage>
</organism>
<dbReference type="Gene3D" id="2.130.10.10">
    <property type="entry name" value="YVTN repeat-like/Quinoprotein amine dehydrogenase"/>
    <property type="match status" value="2"/>
</dbReference>
<dbReference type="AlphaFoldDB" id="A0A9W8FZ19"/>
<proteinExistence type="inferred from homology"/>
<dbReference type="InterPro" id="IPR015943">
    <property type="entry name" value="WD40/YVTN_repeat-like_dom_sf"/>
</dbReference>
<dbReference type="Proteomes" id="UP001151518">
    <property type="component" value="Unassembled WGS sequence"/>
</dbReference>
<evidence type="ECO:0000256" key="4">
    <source>
        <dbReference type="ARBA" id="ARBA00040563"/>
    </source>
</evidence>
<evidence type="ECO:0000313" key="7">
    <source>
        <dbReference type="Proteomes" id="UP001151518"/>
    </source>
</evidence>
<dbReference type="InterPro" id="IPR019775">
    <property type="entry name" value="WD40_repeat_CS"/>
</dbReference>